<dbReference type="Pfam" id="PF01068">
    <property type="entry name" value="DNA_ligase_A_M"/>
    <property type="match status" value="1"/>
</dbReference>
<comment type="catalytic activity">
    <reaction evidence="4">
        <text>ATP + (deoxyribonucleotide)n-3'-hydroxyl + 5'-phospho-(deoxyribonucleotide)m = (deoxyribonucleotide)n+m + AMP + diphosphate.</text>
        <dbReference type="EC" id="6.5.1.1"/>
    </reaction>
</comment>
<dbReference type="Pfam" id="PF04679">
    <property type="entry name" value="DNA_ligase_A_C"/>
    <property type="match status" value="1"/>
</dbReference>
<evidence type="ECO:0000256" key="4">
    <source>
        <dbReference type="ARBA" id="ARBA00034003"/>
    </source>
</evidence>
<dbReference type="EC" id="6.5.1.1" evidence="2"/>
<dbReference type="InterPro" id="IPR012310">
    <property type="entry name" value="DNA_ligase_ATP-dep_cent"/>
</dbReference>
<dbReference type="RefSeq" id="WP_345650261.1">
    <property type="nucleotide sequence ID" value="NZ_BAABEP010000034.1"/>
</dbReference>
<dbReference type="InterPro" id="IPR014146">
    <property type="entry name" value="LigD_ligase_dom"/>
</dbReference>
<dbReference type="PROSITE" id="PS00333">
    <property type="entry name" value="DNA_LIGASE_A2"/>
    <property type="match status" value="1"/>
</dbReference>
<dbReference type="PANTHER" id="PTHR45674:SF4">
    <property type="entry name" value="DNA LIGASE 1"/>
    <property type="match status" value="1"/>
</dbReference>
<dbReference type="CDD" id="cd07906">
    <property type="entry name" value="Adenylation_DNA_ligase_LigD_LigC"/>
    <property type="match status" value="1"/>
</dbReference>
<dbReference type="PROSITE" id="PS00697">
    <property type="entry name" value="DNA_LIGASE_A1"/>
    <property type="match status" value="1"/>
</dbReference>
<accession>A0ABP7FMH1</accession>
<dbReference type="GO" id="GO:0016874">
    <property type="term" value="F:ligase activity"/>
    <property type="evidence" value="ECO:0007669"/>
    <property type="project" value="UniProtKB-KW"/>
</dbReference>
<dbReference type="Gene3D" id="2.40.50.140">
    <property type="entry name" value="Nucleic acid-binding proteins"/>
    <property type="match status" value="1"/>
</dbReference>
<comment type="caution">
    <text evidence="6">The sequence shown here is derived from an EMBL/GenBank/DDBJ whole genome shotgun (WGS) entry which is preliminary data.</text>
</comment>
<name>A0ABP7FMH1_9ACTN</name>
<dbReference type="InterPro" id="IPR016059">
    <property type="entry name" value="DNA_ligase_ATP-dep_CS"/>
</dbReference>
<dbReference type="NCBIfam" id="TIGR02779">
    <property type="entry name" value="NHEJ_ligase_lig"/>
    <property type="match status" value="1"/>
</dbReference>
<proteinExistence type="inferred from homology"/>
<dbReference type="SUPFAM" id="SSF56091">
    <property type="entry name" value="DNA ligase/mRNA capping enzyme, catalytic domain"/>
    <property type="match status" value="1"/>
</dbReference>
<dbReference type="Gene3D" id="3.30.1490.70">
    <property type="match status" value="1"/>
</dbReference>
<dbReference type="Proteomes" id="UP001499884">
    <property type="component" value="Unassembled WGS sequence"/>
</dbReference>
<feature type="domain" description="ATP-dependent DNA ligase family profile" evidence="5">
    <location>
        <begin position="125"/>
        <end position="249"/>
    </location>
</feature>
<dbReference type="PANTHER" id="PTHR45674">
    <property type="entry name" value="DNA LIGASE 1/3 FAMILY MEMBER"/>
    <property type="match status" value="1"/>
</dbReference>
<dbReference type="InterPro" id="IPR050191">
    <property type="entry name" value="ATP-dep_DNA_ligase"/>
</dbReference>
<dbReference type="SUPFAM" id="SSF50249">
    <property type="entry name" value="Nucleic acid-binding proteins"/>
    <property type="match status" value="1"/>
</dbReference>
<evidence type="ECO:0000256" key="3">
    <source>
        <dbReference type="ARBA" id="ARBA00022598"/>
    </source>
</evidence>
<gene>
    <name evidence="6" type="primary">ligD_3</name>
    <name evidence="6" type="ORF">GCM10023082_44330</name>
</gene>
<evidence type="ECO:0000313" key="7">
    <source>
        <dbReference type="Proteomes" id="UP001499884"/>
    </source>
</evidence>
<organism evidence="6 7">
    <name type="scientific">Streptomyces tremellae</name>
    <dbReference type="NCBI Taxonomy" id="1124239"/>
    <lineage>
        <taxon>Bacteria</taxon>
        <taxon>Bacillati</taxon>
        <taxon>Actinomycetota</taxon>
        <taxon>Actinomycetes</taxon>
        <taxon>Kitasatosporales</taxon>
        <taxon>Streptomycetaceae</taxon>
        <taxon>Streptomyces</taxon>
    </lineage>
</organism>
<dbReference type="PROSITE" id="PS50160">
    <property type="entry name" value="DNA_LIGASE_A3"/>
    <property type="match status" value="1"/>
</dbReference>
<dbReference type="EMBL" id="BAABEP010000034">
    <property type="protein sequence ID" value="GAA3742583.1"/>
    <property type="molecule type" value="Genomic_DNA"/>
</dbReference>
<evidence type="ECO:0000259" key="5">
    <source>
        <dbReference type="PROSITE" id="PS50160"/>
    </source>
</evidence>
<reference evidence="7" key="1">
    <citation type="journal article" date="2019" name="Int. J. Syst. Evol. Microbiol.">
        <title>The Global Catalogue of Microorganisms (GCM) 10K type strain sequencing project: providing services to taxonomists for standard genome sequencing and annotation.</title>
        <authorList>
            <consortium name="The Broad Institute Genomics Platform"/>
            <consortium name="The Broad Institute Genome Sequencing Center for Infectious Disease"/>
            <person name="Wu L."/>
            <person name="Ma J."/>
        </authorList>
    </citation>
    <scope>NUCLEOTIDE SEQUENCE [LARGE SCALE GENOMIC DNA]</scope>
    <source>
        <strain evidence="7">JCM 30846</strain>
    </source>
</reference>
<evidence type="ECO:0000313" key="6">
    <source>
        <dbReference type="EMBL" id="GAA3742583.1"/>
    </source>
</evidence>
<comment type="similarity">
    <text evidence="1">Belongs to the ATP-dependent DNA ligase family.</text>
</comment>
<evidence type="ECO:0000256" key="2">
    <source>
        <dbReference type="ARBA" id="ARBA00012727"/>
    </source>
</evidence>
<sequence>MIGLLTSLSPDEQRLLSDAPPGAELAAQPMLATLSDRRDFGAGGWVFERKLDGVRVLAVRDADGIRLLSRNGLRQNGTYPEIVDALKAQDTLDFVLDGEVVAYSHGRTDFARLQQRLGITDERQARASHVAVSYYVFDILRLDGADVTRLPLRTRKSLLRRALSYQAPLRFTPHRNEGGQELLDRACRHGWEGLIAKRATGGYQPRRSGDWLKLKCERGQEFVVGGFTEPAGSRTGFGALLLGYYEGPRLRYAGKVGTGYDRTALRDIRRRLDDLEIAKAPFADRIPEHTAHWARPELVAQIGFTEWTKDGMLRHPRFLGLRDDKEPREVVREEAEGGASVSGR</sequence>
<evidence type="ECO:0000256" key="1">
    <source>
        <dbReference type="ARBA" id="ARBA00007572"/>
    </source>
</evidence>
<dbReference type="InterPro" id="IPR012309">
    <property type="entry name" value="DNA_ligase_ATP-dep_C"/>
</dbReference>
<keyword evidence="3 6" id="KW-0436">Ligase</keyword>
<dbReference type="InterPro" id="IPR012340">
    <property type="entry name" value="NA-bd_OB-fold"/>
</dbReference>
<protein>
    <recommendedName>
        <fullName evidence="2">DNA ligase (ATP)</fullName>
        <ecNumber evidence="2">6.5.1.1</ecNumber>
    </recommendedName>
</protein>
<keyword evidence="7" id="KW-1185">Reference proteome</keyword>
<dbReference type="Gene3D" id="3.30.470.30">
    <property type="entry name" value="DNA ligase/mRNA capping enzyme"/>
    <property type="match status" value="1"/>
</dbReference>
<dbReference type="CDD" id="cd07971">
    <property type="entry name" value="OBF_DNA_ligase_LigD"/>
    <property type="match status" value="1"/>
</dbReference>